<evidence type="ECO:0000313" key="2">
    <source>
        <dbReference type="EMBL" id="GAB05766.1"/>
    </source>
</evidence>
<dbReference type="Proteomes" id="UP000006023">
    <property type="component" value="Unassembled WGS sequence"/>
</dbReference>
<keyword evidence="3" id="KW-1185">Reference proteome</keyword>
<dbReference type="STRING" id="1075090.GOAMR_43_00600"/>
<dbReference type="EMBL" id="BAED01000043">
    <property type="protein sequence ID" value="GAB05766.1"/>
    <property type="molecule type" value="Genomic_DNA"/>
</dbReference>
<name>G7GQ91_9ACTN</name>
<reference evidence="2 3" key="1">
    <citation type="submission" date="2011-11" db="EMBL/GenBank/DDBJ databases">
        <title>Whole genome shotgun sequence of Gordonia amarae NBRC 15530.</title>
        <authorList>
            <person name="Takarada H."/>
            <person name="Hosoyama A."/>
            <person name="Tsuchikane K."/>
            <person name="Katsumata H."/>
            <person name="Yamazaki S."/>
            <person name="Fujita N."/>
        </authorList>
    </citation>
    <scope>NUCLEOTIDE SEQUENCE [LARGE SCALE GENOMIC DNA]</scope>
    <source>
        <strain evidence="2 3">NBRC 15530</strain>
    </source>
</reference>
<protein>
    <submittedName>
        <fullName evidence="2">Uncharacterized protein</fullName>
    </submittedName>
</protein>
<feature type="transmembrane region" description="Helical" evidence="1">
    <location>
        <begin position="92"/>
        <end position="112"/>
    </location>
</feature>
<evidence type="ECO:0000313" key="3">
    <source>
        <dbReference type="Proteomes" id="UP000006023"/>
    </source>
</evidence>
<feature type="transmembrane region" description="Helical" evidence="1">
    <location>
        <begin position="142"/>
        <end position="160"/>
    </location>
</feature>
<dbReference type="AlphaFoldDB" id="G7GQ91"/>
<gene>
    <name evidence="2" type="ORF">GOAMR_43_00600</name>
</gene>
<sequence length="165" mass="17756">MRTLRSSDRWRLSLPRYVAPGTLRAEYARRMIRWKVGWAALVGCALGAAVVTARLPARSFSLSCSKTQELHAPDLAHADATCASSTLYAFGLWPPIQIFLVLAVPAIVAGVVARRWVSALAAVAYVVSIGCGVIHWDSWLIVLLPAGALLAVLALVLTLLQPTRA</sequence>
<feature type="transmembrane region" description="Helical" evidence="1">
    <location>
        <begin position="36"/>
        <end position="55"/>
    </location>
</feature>
<organism evidence="2 3">
    <name type="scientific">Gordonia amarae NBRC 15530</name>
    <dbReference type="NCBI Taxonomy" id="1075090"/>
    <lineage>
        <taxon>Bacteria</taxon>
        <taxon>Bacillati</taxon>
        <taxon>Actinomycetota</taxon>
        <taxon>Actinomycetes</taxon>
        <taxon>Mycobacteriales</taxon>
        <taxon>Gordoniaceae</taxon>
        <taxon>Gordonia</taxon>
    </lineage>
</organism>
<proteinExistence type="predicted"/>
<evidence type="ECO:0000256" key="1">
    <source>
        <dbReference type="SAM" id="Phobius"/>
    </source>
</evidence>
<keyword evidence="1" id="KW-0472">Membrane</keyword>
<comment type="caution">
    <text evidence="2">The sequence shown here is derived from an EMBL/GenBank/DDBJ whole genome shotgun (WGS) entry which is preliminary data.</text>
</comment>
<accession>G7GQ91</accession>
<keyword evidence="1" id="KW-1133">Transmembrane helix</keyword>
<keyword evidence="1" id="KW-0812">Transmembrane</keyword>
<feature type="transmembrane region" description="Helical" evidence="1">
    <location>
        <begin position="119"/>
        <end position="136"/>
    </location>
</feature>
<dbReference type="eggNOG" id="ENOG5031G6A">
    <property type="taxonomic scope" value="Bacteria"/>
</dbReference>